<dbReference type="Proteomes" id="UP000669605">
    <property type="component" value="Unassembled WGS sequence"/>
</dbReference>
<dbReference type="InterPro" id="IPR027417">
    <property type="entry name" value="P-loop_NTPase"/>
</dbReference>
<accession>A0ABX1QN01</accession>
<evidence type="ECO:0000256" key="4">
    <source>
        <dbReference type="ARBA" id="ARBA00022490"/>
    </source>
</evidence>
<evidence type="ECO:0000256" key="5">
    <source>
        <dbReference type="ARBA" id="ARBA00022694"/>
    </source>
</evidence>
<dbReference type="SUPFAM" id="SSF52540">
    <property type="entry name" value="P-loop containing nucleoside triphosphate hydrolases"/>
    <property type="match status" value="1"/>
</dbReference>
<keyword evidence="12" id="KW-1185">Reference proteome</keyword>
<comment type="caution">
    <text evidence="11">The sequence shown here is derived from an EMBL/GenBank/DDBJ whole genome shotgun (WGS) entry which is preliminary data.</text>
</comment>
<evidence type="ECO:0000256" key="3">
    <source>
        <dbReference type="ARBA" id="ARBA00019010"/>
    </source>
</evidence>
<sequence length="161" mass="17271">MSLPRETSAITLSLSDENATAALAARLTPCLAPGWVVHLVGPLGAGKTTFVRAILRALGHTGPVKSPTYGLVELYPVSGLNLYHFDFYRFATPEEFYAAGLEEYFDGTGVCLVEWPEKAAALAPGADLTITIEPRPDGSREVRLTASTPRARQCLNRLAAP</sequence>
<keyword evidence="8" id="KW-0067">ATP-binding</keyword>
<comment type="similarity">
    <text evidence="2">Belongs to the TsaE family.</text>
</comment>
<evidence type="ECO:0000256" key="10">
    <source>
        <dbReference type="ARBA" id="ARBA00032441"/>
    </source>
</evidence>
<comment type="subcellular location">
    <subcellularLocation>
        <location evidence="1">Cytoplasm</location>
    </subcellularLocation>
</comment>
<evidence type="ECO:0000313" key="11">
    <source>
        <dbReference type="EMBL" id="NMH17267.1"/>
    </source>
</evidence>
<reference evidence="11 12" key="1">
    <citation type="journal article" date="2020" name="Curr. Microbiol.">
        <title>Tepidiphilus baoligensis sp. nov., a Novel Bacterium of the Family Hydrogenophilaceae Isolated from an Oil Reservoir.</title>
        <authorList>
            <person name="Zhang X."/>
            <person name="Wang G."/>
            <person name="Ma X."/>
            <person name="Yu J."/>
            <person name="You J."/>
            <person name="Xue Y."/>
            <person name="Ma Y."/>
        </authorList>
    </citation>
    <scope>NUCLEOTIDE SEQUENCE [LARGE SCALE GENOMIC DNA]</scope>
    <source>
        <strain evidence="11 12">B18-69</strain>
    </source>
</reference>
<keyword evidence="7" id="KW-0547">Nucleotide-binding</keyword>
<dbReference type="PANTHER" id="PTHR33540:SF2">
    <property type="entry name" value="TRNA THREONYLCARBAMOYLADENOSINE BIOSYNTHESIS PROTEIN TSAE"/>
    <property type="match status" value="1"/>
</dbReference>
<evidence type="ECO:0000256" key="8">
    <source>
        <dbReference type="ARBA" id="ARBA00022840"/>
    </source>
</evidence>
<dbReference type="Gene3D" id="3.40.50.300">
    <property type="entry name" value="P-loop containing nucleotide triphosphate hydrolases"/>
    <property type="match status" value="1"/>
</dbReference>
<dbReference type="RefSeq" id="WP_169116316.1">
    <property type="nucleotide sequence ID" value="NZ_JAAAUB010000014.1"/>
</dbReference>
<organism evidence="11 12">
    <name type="scientific">Tepidiphilus baoligensis</name>
    <dbReference type="NCBI Taxonomy" id="2698687"/>
    <lineage>
        <taxon>Bacteria</taxon>
        <taxon>Pseudomonadati</taxon>
        <taxon>Pseudomonadota</taxon>
        <taxon>Hydrogenophilia</taxon>
        <taxon>Hydrogenophilales</taxon>
        <taxon>Hydrogenophilaceae</taxon>
        <taxon>Tepidiphilus</taxon>
    </lineage>
</organism>
<keyword evidence="4" id="KW-0963">Cytoplasm</keyword>
<protein>
    <recommendedName>
        <fullName evidence="3">tRNA threonylcarbamoyladenosine biosynthesis protein TsaE</fullName>
    </recommendedName>
    <alternativeName>
        <fullName evidence="10">t(6)A37 threonylcarbamoyladenosine biosynthesis protein TsaE</fullName>
    </alternativeName>
</protein>
<keyword evidence="6" id="KW-0479">Metal-binding</keyword>
<keyword evidence="5" id="KW-0819">tRNA processing</keyword>
<evidence type="ECO:0000313" key="12">
    <source>
        <dbReference type="Proteomes" id="UP000669605"/>
    </source>
</evidence>
<name>A0ABX1QN01_9PROT</name>
<dbReference type="EMBL" id="JAAAUB010000014">
    <property type="protein sequence ID" value="NMH17267.1"/>
    <property type="molecule type" value="Genomic_DNA"/>
</dbReference>
<evidence type="ECO:0000256" key="7">
    <source>
        <dbReference type="ARBA" id="ARBA00022741"/>
    </source>
</evidence>
<evidence type="ECO:0000256" key="2">
    <source>
        <dbReference type="ARBA" id="ARBA00007599"/>
    </source>
</evidence>
<dbReference type="Pfam" id="PF02367">
    <property type="entry name" value="TsaE"/>
    <property type="match status" value="1"/>
</dbReference>
<evidence type="ECO:0000256" key="9">
    <source>
        <dbReference type="ARBA" id="ARBA00022842"/>
    </source>
</evidence>
<evidence type="ECO:0000256" key="6">
    <source>
        <dbReference type="ARBA" id="ARBA00022723"/>
    </source>
</evidence>
<dbReference type="PANTHER" id="PTHR33540">
    <property type="entry name" value="TRNA THREONYLCARBAMOYLADENOSINE BIOSYNTHESIS PROTEIN TSAE"/>
    <property type="match status" value="1"/>
</dbReference>
<proteinExistence type="inferred from homology"/>
<gene>
    <name evidence="11" type="primary">tsaE</name>
    <name evidence="11" type="ORF">GV368_09195</name>
</gene>
<evidence type="ECO:0000256" key="1">
    <source>
        <dbReference type="ARBA" id="ARBA00004496"/>
    </source>
</evidence>
<dbReference type="NCBIfam" id="TIGR00150">
    <property type="entry name" value="T6A_YjeE"/>
    <property type="match status" value="1"/>
</dbReference>
<dbReference type="InterPro" id="IPR003442">
    <property type="entry name" value="T6A_TsaE"/>
</dbReference>
<keyword evidence="9" id="KW-0460">Magnesium</keyword>